<evidence type="ECO:0000313" key="2">
    <source>
        <dbReference type="Proteomes" id="UP000324222"/>
    </source>
</evidence>
<organism evidence="1 2">
    <name type="scientific">Portunus trituberculatus</name>
    <name type="common">Swimming crab</name>
    <name type="synonym">Neptunus trituberculatus</name>
    <dbReference type="NCBI Taxonomy" id="210409"/>
    <lineage>
        <taxon>Eukaryota</taxon>
        <taxon>Metazoa</taxon>
        <taxon>Ecdysozoa</taxon>
        <taxon>Arthropoda</taxon>
        <taxon>Crustacea</taxon>
        <taxon>Multicrustacea</taxon>
        <taxon>Malacostraca</taxon>
        <taxon>Eumalacostraca</taxon>
        <taxon>Eucarida</taxon>
        <taxon>Decapoda</taxon>
        <taxon>Pleocyemata</taxon>
        <taxon>Brachyura</taxon>
        <taxon>Eubrachyura</taxon>
        <taxon>Portunoidea</taxon>
        <taxon>Portunidae</taxon>
        <taxon>Portuninae</taxon>
        <taxon>Portunus</taxon>
    </lineage>
</organism>
<proteinExistence type="predicted"/>
<accession>A0A5B7ICZ7</accession>
<sequence>MQWHRGACVVLVPVDMRPSLPCAAPPCHAPPHQVVPTRAPCPAAAAWQSSITPPTPIHHRWCLTLGGRTCETWAALG</sequence>
<dbReference type="Proteomes" id="UP000324222">
    <property type="component" value="Unassembled WGS sequence"/>
</dbReference>
<evidence type="ECO:0000313" key="1">
    <source>
        <dbReference type="EMBL" id="MPC82250.1"/>
    </source>
</evidence>
<name>A0A5B7ICZ7_PORTR</name>
<dbReference type="EMBL" id="VSRR010059220">
    <property type="protein sequence ID" value="MPC82250.1"/>
    <property type="molecule type" value="Genomic_DNA"/>
</dbReference>
<comment type="caution">
    <text evidence="1">The sequence shown here is derived from an EMBL/GenBank/DDBJ whole genome shotgun (WGS) entry which is preliminary data.</text>
</comment>
<keyword evidence="2" id="KW-1185">Reference proteome</keyword>
<dbReference type="AlphaFoldDB" id="A0A5B7ICZ7"/>
<reference evidence="1 2" key="1">
    <citation type="submission" date="2019-05" db="EMBL/GenBank/DDBJ databases">
        <title>Another draft genome of Portunus trituberculatus and its Hox gene families provides insights of decapod evolution.</title>
        <authorList>
            <person name="Jeong J.-H."/>
            <person name="Song I."/>
            <person name="Kim S."/>
            <person name="Choi T."/>
            <person name="Kim D."/>
            <person name="Ryu S."/>
            <person name="Kim W."/>
        </authorList>
    </citation>
    <scope>NUCLEOTIDE SEQUENCE [LARGE SCALE GENOMIC DNA]</scope>
    <source>
        <tissue evidence="1">Muscle</tissue>
    </source>
</reference>
<protein>
    <submittedName>
        <fullName evidence="1">Uncharacterized protein</fullName>
    </submittedName>
</protein>
<gene>
    <name evidence="1" type="ORF">E2C01_076903</name>
</gene>